<dbReference type="EMBL" id="CP112998">
    <property type="protein sequence ID" value="WAC12778.1"/>
    <property type="molecule type" value="Genomic_DNA"/>
</dbReference>
<organism evidence="2 3">
    <name type="scientific">Dyadobacter pollutisoli</name>
    <dbReference type="NCBI Taxonomy" id="2910158"/>
    <lineage>
        <taxon>Bacteria</taxon>
        <taxon>Pseudomonadati</taxon>
        <taxon>Bacteroidota</taxon>
        <taxon>Cytophagia</taxon>
        <taxon>Cytophagales</taxon>
        <taxon>Spirosomataceae</taxon>
        <taxon>Dyadobacter</taxon>
    </lineage>
</organism>
<protein>
    <submittedName>
        <fullName evidence="2">Uncharacterized protein</fullName>
    </submittedName>
</protein>
<feature type="region of interest" description="Disordered" evidence="1">
    <location>
        <begin position="1"/>
        <end position="27"/>
    </location>
</feature>
<dbReference type="RefSeq" id="WP_244823477.1">
    <property type="nucleotide sequence ID" value="NZ_CP112998.1"/>
</dbReference>
<reference evidence="2" key="1">
    <citation type="submission" date="2022-11" db="EMBL/GenBank/DDBJ databases">
        <title>Dyadobacter pollutisoli sp. nov., isolated from plastic dumped soil.</title>
        <authorList>
            <person name="Kim J.M."/>
            <person name="Kim K.R."/>
            <person name="Lee J.K."/>
            <person name="Hao L."/>
            <person name="Jeon C.O."/>
        </authorList>
    </citation>
    <scope>NUCLEOTIDE SEQUENCE</scope>
    <source>
        <strain evidence="2">U1</strain>
    </source>
</reference>
<proteinExistence type="predicted"/>
<sequence length="57" mass="6367">MPSIIEKTGKGSKKVASVQTDKMEHSSYLQQKLERMRSILEASPVPAELLKSKPNQI</sequence>
<dbReference type="KEGG" id="dpf:ON006_02200"/>
<name>A0A9E8NCH1_9BACT</name>
<keyword evidence="3" id="KW-1185">Reference proteome</keyword>
<evidence type="ECO:0000256" key="1">
    <source>
        <dbReference type="SAM" id="MobiDB-lite"/>
    </source>
</evidence>
<gene>
    <name evidence="2" type="ORF">ON006_02200</name>
</gene>
<evidence type="ECO:0000313" key="3">
    <source>
        <dbReference type="Proteomes" id="UP001164653"/>
    </source>
</evidence>
<dbReference type="Proteomes" id="UP001164653">
    <property type="component" value="Chromosome"/>
</dbReference>
<evidence type="ECO:0000313" key="2">
    <source>
        <dbReference type="EMBL" id="WAC12778.1"/>
    </source>
</evidence>
<accession>A0A9E8NCH1</accession>
<dbReference type="AlphaFoldDB" id="A0A9E8NCH1"/>